<dbReference type="EC" id="3.1.3.12" evidence="8"/>
<evidence type="ECO:0000256" key="3">
    <source>
        <dbReference type="ARBA" id="ARBA00005199"/>
    </source>
</evidence>
<protein>
    <recommendedName>
        <fullName evidence="8">Trehalose 6-phosphate phosphatase</fullName>
        <ecNumber evidence="8">3.1.3.12</ecNumber>
    </recommendedName>
</protein>
<dbReference type="EnsemblPlants" id="ONIVA04G19460.3">
    <property type="protein sequence ID" value="ONIVA04G19460.3"/>
    <property type="gene ID" value="ONIVA04G19460"/>
</dbReference>
<evidence type="ECO:0000256" key="7">
    <source>
        <dbReference type="ARBA" id="ARBA00025274"/>
    </source>
</evidence>
<accession>A0A0E0H417</accession>
<reference evidence="10" key="1">
    <citation type="submission" date="2015-04" db="UniProtKB">
        <authorList>
            <consortium name="EnsemblPlants"/>
        </authorList>
    </citation>
    <scope>IDENTIFICATION</scope>
    <source>
        <strain evidence="10">SL10</strain>
    </source>
</reference>
<dbReference type="NCBIfam" id="TIGR00685">
    <property type="entry name" value="T6PP"/>
    <property type="match status" value="1"/>
</dbReference>
<comment type="cofactor">
    <cofactor evidence="2 8">
        <name>a divalent metal cation</name>
        <dbReference type="ChEBI" id="CHEBI:60240"/>
    </cofactor>
</comment>
<feature type="compositionally biased region" description="Acidic residues" evidence="9">
    <location>
        <begin position="109"/>
        <end position="120"/>
    </location>
</feature>
<evidence type="ECO:0000256" key="1">
    <source>
        <dbReference type="ARBA" id="ARBA00000500"/>
    </source>
</evidence>
<dbReference type="Gene3D" id="3.40.50.1000">
    <property type="entry name" value="HAD superfamily/HAD-like"/>
    <property type="match status" value="2"/>
</dbReference>
<evidence type="ECO:0000313" key="10">
    <source>
        <dbReference type="EnsemblPlants" id="ONIVA04G19460.3"/>
    </source>
</evidence>
<comment type="function">
    <text evidence="7">Removes the phosphate from trehalose 6-phosphate to produce free trehalose. Trehalose accumulation in plant may improve abiotic stress tolerance.</text>
</comment>
<name>A0A0E0H417_ORYNI</name>
<evidence type="ECO:0000313" key="11">
    <source>
        <dbReference type="Proteomes" id="UP000006591"/>
    </source>
</evidence>
<dbReference type="UniPathway" id="UPA00299"/>
<evidence type="ECO:0000256" key="2">
    <source>
        <dbReference type="ARBA" id="ARBA00001968"/>
    </source>
</evidence>
<dbReference type="SUPFAM" id="SSF56784">
    <property type="entry name" value="HAD-like"/>
    <property type="match status" value="1"/>
</dbReference>
<evidence type="ECO:0000256" key="8">
    <source>
        <dbReference type="RuleBase" id="RU361117"/>
    </source>
</evidence>
<dbReference type="Gramene" id="ONIVA04G19460.3">
    <property type="protein sequence ID" value="ONIVA04G19460.3"/>
    <property type="gene ID" value="ONIVA04G19460"/>
</dbReference>
<keyword evidence="5 8" id="KW-0378">Hydrolase</keyword>
<keyword evidence="6" id="KW-0346">Stress response</keyword>
<proteinExistence type="inferred from homology"/>
<dbReference type="InterPro" id="IPR023214">
    <property type="entry name" value="HAD_sf"/>
</dbReference>
<evidence type="ECO:0000256" key="5">
    <source>
        <dbReference type="ARBA" id="ARBA00022801"/>
    </source>
</evidence>
<dbReference type="InterPro" id="IPR003337">
    <property type="entry name" value="Trehalose_PPase"/>
</dbReference>
<comment type="similarity">
    <text evidence="4 8">Belongs to the trehalose phosphatase family.</text>
</comment>
<dbReference type="PANTHER" id="PTHR43768:SF35">
    <property type="entry name" value="TREHALOSE-PHOSPHATE PHOSPHATASE 5-RELATED"/>
    <property type="match status" value="1"/>
</dbReference>
<dbReference type="FunFam" id="3.40.50.1000:FF:000073">
    <property type="entry name" value="Trehalose 6-phosphate phosphatase"/>
    <property type="match status" value="1"/>
</dbReference>
<organism evidence="10">
    <name type="scientific">Oryza nivara</name>
    <name type="common">Indian wild rice</name>
    <name type="synonym">Oryza sativa f. spontanea</name>
    <dbReference type="NCBI Taxonomy" id="4536"/>
    <lineage>
        <taxon>Eukaryota</taxon>
        <taxon>Viridiplantae</taxon>
        <taxon>Streptophyta</taxon>
        <taxon>Embryophyta</taxon>
        <taxon>Tracheophyta</taxon>
        <taxon>Spermatophyta</taxon>
        <taxon>Magnoliopsida</taxon>
        <taxon>Liliopsida</taxon>
        <taxon>Poales</taxon>
        <taxon>Poaceae</taxon>
        <taxon>BOP clade</taxon>
        <taxon>Oryzoideae</taxon>
        <taxon>Oryzeae</taxon>
        <taxon>Oryzinae</taxon>
        <taxon>Oryza</taxon>
    </lineage>
</organism>
<reference evidence="10" key="2">
    <citation type="submission" date="2018-04" db="EMBL/GenBank/DDBJ databases">
        <title>OnivRS2 (Oryza nivara Reference Sequence Version 2).</title>
        <authorList>
            <person name="Zhang J."/>
            <person name="Kudrna D."/>
            <person name="Lee S."/>
            <person name="Talag J."/>
            <person name="Rajasekar S."/>
            <person name="Welchert J."/>
            <person name="Hsing Y.-I."/>
            <person name="Wing R.A."/>
        </authorList>
    </citation>
    <scope>NUCLEOTIDE SEQUENCE [LARGE SCALE GENOMIC DNA]</scope>
    <source>
        <strain evidence="10">SL10</strain>
    </source>
</reference>
<dbReference type="InterPro" id="IPR044651">
    <property type="entry name" value="OTSB-like"/>
</dbReference>
<dbReference type="PANTHER" id="PTHR43768">
    <property type="entry name" value="TREHALOSE 6-PHOSPHATE PHOSPHATASE"/>
    <property type="match status" value="1"/>
</dbReference>
<evidence type="ECO:0000256" key="4">
    <source>
        <dbReference type="ARBA" id="ARBA00008770"/>
    </source>
</evidence>
<dbReference type="GO" id="GO:0005992">
    <property type="term" value="P:trehalose biosynthetic process"/>
    <property type="evidence" value="ECO:0007669"/>
    <property type="project" value="UniProtKB-UniPathway"/>
</dbReference>
<feature type="region of interest" description="Disordered" evidence="9">
    <location>
        <begin position="102"/>
        <end position="122"/>
    </location>
</feature>
<dbReference type="AlphaFoldDB" id="A0A0E0H417"/>
<comment type="catalytic activity">
    <reaction evidence="1 8">
        <text>alpha,alpha-trehalose 6-phosphate + H2O = alpha,alpha-trehalose + phosphate</text>
        <dbReference type="Rhea" id="RHEA:23420"/>
        <dbReference type="ChEBI" id="CHEBI:15377"/>
        <dbReference type="ChEBI" id="CHEBI:16551"/>
        <dbReference type="ChEBI" id="CHEBI:43474"/>
        <dbReference type="ChEBI" id="CHEBI:58429"/>
        <dbReference type="EC" id="3.1.3.12"/>
    </reaction>
</comment>
<dbReference type="InterPro" id="IPR036412">
    <property type="entry name" value="HAD-like_sf"/>
</dbReference>
<evidence type="ECO:0000256" key="9">
    <source>
        <dbReference type="SAM" id="MobiDB-lite"/>
    </source>
</evidence>
<dbReference type="GO" id="GO:0004805">
    <property type="term" value="F:trehalose-phosphatase activity"/>
    <property type="evidence" value="ECO:0007669"/>
    <property type="project" value="UniProtKB-EC"/>
</dbReference>
<dbReference type="Proteomes" id="UP000006591">
    <property type="component" value="Chromosome 4"/>
</dbReference>
<sequence length="388" mass="42980">MAPIGQSESEKGGAATAEKIRPFAPFPVPKNLCDLDVAAREVAKRLLPLEVKYTGKMAMISANFLLNNCARTYTNKKTLKNKRELVEVVDGLVGVMMTSSNREKPDIESGYDDSSDEDSTENSRAEICPSALCFFDQIVASAQDKKVVLFLDYDGTLSPIVNDPEKAFMSSEMRATVKSVAKHFPTAIVSGRSRDKTKETKLFQPANEFLTMITEVSKSLIEVTKAIKGATVENNKFCVSVHYRNVDKKNWKLVAQVVNNVLKDFPSLKVSTGRKVLEVRPMINWDKGKAVEFLLRSLGLDDSETVLPIYIGDDKTDEDAFKVLRERKNGCGILVSQVPKKSEAFFMLRGPSEVVILPVMLNFFAALLIMPSDGISQFLGEMEGTINI</sequence>
<keyword evidence="11" id="KW-1185">Reference proteome</keyword>
<comment type="pathway">
    <text evidence="3 8">Glycan biosynthesis; trehalose biosynthesis.</text>
</comment>
<dbReference type="Pfam" id="PF02358">
    <property type="entry name" value="Trehalose_PPase"/>
    <property type="match status" value="1"/>
</dbReference>
<dbReference type="FunFam" id="3.30.70.1020:FF:000004">
    <property type="entry name" value="Trehalose 6-phosphate phosphatase"/>
    <property type="match status" value="1"/>
</dbReference>
<evidence type="ECO:0000256" key="6">
    <source>
        <dbReference type="ARBA" id="ARBA00023016"/>
    </source>
</evidence>